<dbReference type="GO" id="GO:0006281">
    <property type="term" value="P:DNA repair"/>
    <property type="evidence" value="ECO:0007669"/>
    <property type="project" value="UniProtKB-KW"/>
</dbReference>
<dbReference type="SUPFAM" id="SSF51306">
    <property type="entry name" value="LexA/Signal peptidase"/>
    <property type="match status" value="1"/>
</dbReference>
<protein>
    <submittedName>
        <fullName evidence="9">Peptidase</fullName>
    </submittedName>
</protein>
<reference evidence="9 10" key="1">
    <citation type="submission" date="2017-05" db="EMBL/GenBank/DDBJ databases">
        <title>Genome of Polynucleobacter sp. MWH-Feld-100.</title>
        <authorList>
            <person name="Hahn M.W."/>
        </authorList>
    </citation>
    <scope>NUCLEOTIDE SEQUENCE [LARGE SCALE GENOMIC DNA]</scope>
    <source>
        <strain evidence="9 10">MWH-Feld-100</strain>
    </source>
</reference>
<keyword evidence="4 7" id="KW-0068">Autocatalytic cleavage</keyword>
<dbReference type="InterPro" id="IPR039418">
    <property type="entry name" value="LexA-like"/>
</dbReference>
<evidence type="ECO:0000256" key="5">
    <source>
        <dbReference type="ARBA" id="ARBA00023204"/>
    </source>
</evidence>
<evidence type="ECO:0000256" key="3">
    <source>
        <dbReference type="ARBA" id="ARBA00022801"/>
    </source>
</evidence>
<evidence type="ECO:0000259" key="8">
    <source>
        <dbReference type="Pfam" id="PF00717"/>
    </source>
</evidence>
<dbReference type="GO" id="GO:0006355">
    <property type="term" value="P:regulation of DNA-templated transcription"/>
    <property type="evidence" value="ECO:0007669"/>
    <property type="project" value="InterPro"/>
</dbReference>
<dbReference type="Pfam" id="PF00717">
    <property type="entry name" value="Peptidase_S24"/>
    <property type="match status" value="1"/>
</dbReference>
<dbReference type="PANTHER" id="PTHR33516:SF2">
    <property type="entry name" value="LEXA REPRESSOR-RELATED"/>
    <property type="match status" value="1"/>
</dbReference>
<evidence type="ECO:0000256" key="1">
    <source>
        <dbReference type="ARBA" id="ARBA00007484"/>
    </source>
</evidence>
<evidence type="ECO:0000256" key="4">
    <source>
        <dbReference type="ARBA" id="ARBA00022813"/>
    </source>
</evidence>
<dbReference type="InterPro" id="IPR036286">
    <property type="entry name" value="LexA/Signal_pep-like_sf"/>
</dbReference>
<dbReference type="Proteomes" id="UP000197528">
    <property type="component" value="Unassembled WGS sequence"/>
</dbReference>
<dbReference type="AlphaFoldDB" id="A0A254PWQ7"/>
<evidence type="ECO:0000256" key="6">
    <source>
        <dbReference type="ARBA" id="ARBA00023236"/>
    </source>
</evidence>
<dbReference type="InterPro" id="IPR050077">
    <property type="entry name" value="LexA_repressor"/>
</dbReference>
<dbReference type="CDD" id="cd06529">
    <property type="entry name" value="S24_LexA-like"/>
    <property type="match status" value="1"/>
</dbReference>
<evidence type="ECO:0000256" key="2">
    <source>
        <dbReference type="ARBA" id="ARBA00022763"/>
    </source>
</evidence>
<comment type="caution">
    <text evidence="9">The sequence shown here is derived from an EMBL/GenBank/DDBJ whole genome shotgun (WGS) entry which is preliminary data.</text>
</comment>
<comment type="similarity">
    <text evidence="1 7">Belongs to the peptidase S24 family.</text>
</comment>
<organism evidence="9 10">
    <name type="scientific">Polynucleobacter campilacus</name>
    <dbReference type="NCBI Taxonomy" id="1743163"/>
    <lineage>
        <taxon>Bacteria</taxon>
        <taxon>Pseudomonadati</taxon>
        <taxon>Pseudomonadota</taxon>
        <taxon>Betaproteobacteria</taxon>
        <taxon>Burkholderiales</taxon>
        <taxon>Burkholderiaceae</taxon>
        <taxon>Polynucleobacter</taxon>
    </lineage>
</organism>
<dbReference type="PRINTS" id="PR00726">
    <property type="entry name" value="LEXASERPTASE"/>
</dbReference>
<dbReference type="GO" id="GO:0016787">
    <property type="term" value="F:hydrolase activity"/>
    <property type="evidence" value="ECO:0007669"/>
    <property type="project" value="UniProtKB-KW"/>
</dbReference>
<keyword evidence="6" id="KW-0742">SOS response</keyword>
<sequence length="167" mass="18493">MTMNQQMSPIKVSLSQSPQALGAYFAAYETRLLSHRISAGFPSPAADYAEDGLDLNHYLVQNKPATFMFTVKGDSMLGAGICDGDKVVVDKALKPKHKDIVVAVVDSEYTIKRLYQLRGRIELQAENPNYQAITFNEGSELQIWGVVVGVVRKYSNASTRYNKEAKS</sequence>
<dbReference type="NCBIfam" id="NF007621">
    <property type="entry name" value="PRK10276.1"/>
    <property type="match status" value="1"/>
</dbReference>
<keyword evidence="5" id="KW-0234">DNA repair</keyword>
<feature type="domain" description="Peptidase S24/S26A/S26B/S26C" evidence="8">
    <location>
        <begin position="35"/>
        <end position="148"/>
    </location>
</feature>
<dbReference type="InterPro" id="IPR015927">
    <property type="entry name" value="Peptidase_S24_S26A/B/C"/>
</dbReference>
<accession>A0A254PWQ7</accession>
<name>A0A254PWQ7_9BURK</name>
<evidence type="ECO:0000256" key="7">
    <source>
        <dbReference type="RuleBase" id="RU003991"/>
    </source>
</evidence>
<dbReference type="EMBL" id="NGUP01000001">
    <property type="protein sequence ID" value="OWS70973.1"/>
    <property type="molecule type" value="Genomic_DNA"/>
</dbReference>
<keyword evidence="2" id="KW-0227">DNA damage</keyword>
<evidence type="ECO:0000313" key="9">
    <source>
        <dbReference type="EMBL" id="OWS70973.1"/>
    </source>
</evidence>
<gene>
    <name evidence="9" type="ORF">CBI31_01670</name>
</gene>
<dbReference type="GO" id="GO:0009432">
    <property type="term" value="P:SOS response"/>
    <property type="evidence" value="ECO:0007669"/>
    <property type="project" value="UniProtKB-KW"/>
</dbReference>
<dbReference type="GO" id="GO:0003677">
    <property type="term" value="F:DNA binding"/>
    <property type="evidence" value="ECO:0007669"/>
    <property type="project" value="InterPro"/>
</dbReference>
<dbReference type="Gene3D" id="2.10.109.10">
    <property type="entry name" value="Umud Fragment, subunit A"/>
    <property type="match status" value="1"/>
</dbReference>
<dbReference type="InterPro" id="IPR006197">
    <property type="entry name" value="Peptidase_S24_LexA"/>
</dbReference>
<dbReference type="PANTHER" id="PTHR33516">
    <property type="entry name" value="LEXA REPRESSOR"/>
    <property type="match status" value="1"/>
</dbReference>
<proteinExistence type="inferred from homology"/>
<keyword evidence="3 7" id="KW-0378">Hydrolase</keyword>
<evidence type="ECO:0000313" key="10">
    <source>
        <dbReference type="Proteomes" id="UP000197528"/>
    </source>
</evidence>
<keyword evidence="10" id="KW-1185">Reference proteome</keyword>